<dbReference type="InterPro" id="IPR013783">
    <property type="entry name" value="Ig-like_fold"/>
</dbReference>
<dbReference type="Proteomes" id="UP000054997">
    <property type="component" value="Unassembled WGS sequence"/>
</dbReference>
<protein>
    <recommendedName>
        <fullName evidence="2">DUF4124 domain-containing protein</fullName>
    </recommendedName>
</protein>
<gene>
    <name evidence="3" type="ORF">Llon_1367</name>
</gene>
<reference evidence="3 4" key="1">
    <citation type="submission" date="2015-11" db="EMBL/GenBank/DDBJ databases">
        <title>Genomic analysis of 38 Legionella species identifies large and diverse effector repertoires.</title>
        <authorList>
            <person name="Burstein D."/>
            <person name="Amaro F."/>
            <person name="Zusman T."/>
            <person name="Lifshitz Z."/>
            <person name="Cohen O."/>
            <person name="Gilbert J.A."/>
            <person name="Pupko T."/>
            <person name="Shuman H.A."/>
            <person name="Segal G."/>
        </authorList>
    </citation>
    <scope>NUCLEOTIDE SEQUENCE [LARGE SCALE GENOMIC DNA]</scope>
    <source>
        <strain evidence="3 4">ATCC 49505</strain>
    </source>
</reference>
<name>A0A0W0VM94_9GAMM</name>
<sequence>MRRLFILISLMIFLPILHAEIYKWTDSEGNVHFSDKPHPGAEKIDLPPVQTFSPPPTPPPAETMVNPEVAAKTPDYEIAISQPENDATIRNNQGSVSVALEIQPRLNPGDKVQIVFDGTPIGEPQTATVFQLSDINRGAHTLAAQIVGSDGKVISTSETITIYMHRPRVGMVPGTRRTP</sequence>
<dbReference type="InterPro" id="IPR025392">
    <property type="entry name" value="DUF4124"/>
</dbReference>
<dbReference type="Pfam" id="PF13511">
    <property type="entry name" value="DUF4124"/>
    <property type="match status" value="1"/>
</dbReference>
<accession>A0A0W0VM94</accession>
<comment type="caution">
    <text evidence="3">The sequence shown here is derived from an EMBL/GenBank/DDBJ whole genome shotgun (WGS) entry which is preliminary data.</text>
</comment>
<dbReference type="RefSeq" id="WP_058529355.1">
    <property type="nucleotide sequence ID" value="NZ_CAAAHZ010000003.1"/>
</dbReference>
<evidence type="ECO:0000259" key="2">
    <source>
        <dbReference type="Pfam" id="PF13511"/>
    </source>
</evidence>
<dbReference type="AlphaFoldDB" id="A0A0W0VM94"/>
<feature type="compositionally biased region" description="Basic and acidic residues" evidence="1">
    <location>
        <begin position="33"/>
        <end position="45"/>
    </location>
</feature>
<proteinExistence type="predicted"/>
<evidence type="ECO:0000256" key="1">
    <source>
        <dbReference type="SAM" id="MobiDB-lite"/>
    </source>
</evidence>
<dbReference type="STRING" id="45068.Llon_1367"/>
<evidence type="ECO:0000313" key="3">
    <source>
        <dbReference type="EMBL" id="KTD21269.1"/>
    </source>
</evidence>
<feature type="domain" description="DUF4124" evidence="2">
    <location>
        <begin position="10"/>
        <end position="62"/>
    </location>
</feature>
<feature type="region of interest" description="Disordered" evidence="1">
    <location>
        <begin position="33"/>
        <end position="61"/>
    </location>
</feature>
<dbReference type="EMBL" id="LNYK01000016">
    <property type="protein sequence ID" value="KTD21269.1"/>
    <property type="molecule type" value="Genomic_DNA"/>
</dbReference>
<keyword evidence="4" id="KW-1185">Reference proteome</keyword>
<dbReference type="OrthoDB" id="7062774at2"/>
<dbReference type="PATRIC" id="fig|45068.5.peg.1477"/>
<organism evidence="3 4">
    <name type="scientific">Legionella londiniensis</name>
    <dbReference type="NCBI Taxonomy" id="45068"/>
    <lineage>
        <taxon>Bacteria</taxon>
        <taxon>Pseudomonadati</taxon>
        <taxon>Pseudomonadota</taxon>
        <taxon>Gammaproteobacteria</taxon>
        <taxon>Legionellales</taxon>
        <taxon>Legionellaceae</taxon>
        <taxon>Legionella</taxon>
    </lineage>
</organism>
<evidence type="ECO:0000313" key="4">
    <source>
        <dbReference type="Proteomes" id="UP000054997"/>
    </source>
</evidence>
<dbReference type="Gene3D" id="2.60.40.10">
    <property type="entry name" value="Immunoglobulins"/>
    <property type="match status" value="1"/>
</dbReference>